<evidence type="ECO:0000256" key="4">
    <source>
        <dbReference type="ARBA" id="ARBA00022516"/>
    </source>
</evidence>
<evidence type="ECO:0000256" key="9">
    <source>
        <dbReference type="ARBA" id="ARBA00023239"/>
    </source>
</evidence>
<evidence type="ECO:0000256" key="3">
    <source>
        <dbReference type="ARBA" id="ARBA00012243"/>
    </source>
</evidence>
<dbReference type="Proteomes" id="UP001159179">
    <property type="component" value="Unassembled WGS sequence"/>
</dbReference>
<dbReference type="PANTHER" id="PTHR10067">
    <property type="entry name" value="PHOSPHATIDYLSERINE DECARBOXYLASE"/>
    <property type="match status" value="1"/>
</dbReference>
<dbReference type="AlphaFoldDB" id="A0A8E2I969"/>
<organism evidence="14 15">
    <name type="scientific">Heyndrickxia oleronia</name>
    <dbReference type="NCBI Taxonomy" id="38875"/>
    <lineage>
        <taxon>Bacteria</taxon>
        <taxon>Bacillati</taxon>
        <taxon>Bacillota</taxon>
        <taxon>Bacilli</taxon>
        <taxon>Bacillales</taxon>
        <taxon>Bacillaceae</taxon>
        <taxon>Heyndrickxia</taxon>
    </lineage>
</organism>
<evidence type="ECO:0000256" key="7">
    <source>
        <dbReference type="ARBA" id="ARBA00023145"/>
    </source>
</evidence>
<keyword evidence="15" id="KW-1185">Reference proteome</keyword>
<evidence type="ECO:0000256" key="2">
    <source>
        <dbReference type="ARBA" id="ARBA00005189"/>
    </source>
</evidence>
<dbReference type="NCBIfam" id="NF002853">
    <property type="entry name" value="PRK03140.1"/>
    <property type="match status" value="1"/>
</dbReference>
<evidence type="ECO:0000256" key="8">
    <source>
        <dbReference type="ARBA" id="ARBA00023209"/>
    </source>
</evidence>
<keyword evidence="5" id="KW-0210">Decarboxylase</keyword>
<protein>
    <recommendedName>
        <fullName evidence="3">phosphatidylserine decarboxylase</fullName>
        <ecNumber evidence="3">4.1.1.65</ecNumber>
    </recommendedName>
</protein>
<evidence type="ECO:0000256" key="11">
    <source>
        <dbReference type="ARBA" id="ARBA00023317"/>
    </source>
</evidence>
<keyword evidence="4" id="KW-0444">Lipid biosynthesis</keyword>
<keyword evidence="8" id="KW-0594">Phospholipid biosynthesis</keyword>
<evidence type="ECO:0000256" key="10">
    <source>
        <dbReference type="ARBA" id="ARBA00023264"/>
    </source>
</evidence>
<dbReference type="GO" id="GO:0006646">
    <property type="term" value="P:phosphatidylethanolamine biosynthetic process"/>
    <property type="evidence" value="ECO:0007669"/>
    <property type="project" value="UniProtKB-UniPathway"/>
</dbReference>
<keyword evidence="9 13" id="KW-0456">Lyase</keyword>
<name>A0A8E2I969_9BACI</name>
<dbReference type="Pfam" id="PF02666">
    <property type="entry name" value="PS_Dcarbxylase"/>
    <property type="match status" value="1"/>
</dbReference>
<accession>A0A8E2I969</accession>
<evidence type="ECO:0000256" key="5">
    <source>
        <dbReference type="ARBA" id="ARBA00022793"/>
    </source>
</evidence>
<comment type="caution">
    <text evidence="14">The sequence shown here is derived from an EMBL/GenBank/DDBJ whole genome shotgun (WGS) entry which is preliminary data.</text>
</comment>
<keyword evidence="7" id="KW-0865">Zymogen</keyword>
<evidence type="ECO:0000313" key="13">
    <source>
        <dbReference type="EMBL" id="MDH5160206.1"/>
    </source>
</evidence>
<reference evidence="13" key="2">
    <citation type="submission" date="2023-03" db="EMBL/GenBank/DDBJ databases">
        <title>Bacterial isolates from washroom surfaces on a university campus.</title>
        <authorList>
            <person name="Holman D.B."/>
            <person name="Gzyl K.E."/>
            <person name="Taheri A.E."/>
        </authorList>
    </citation>
    <scope>NUCLEOTIDE SEQUENCE</scope>
    <source>
        <strain evidence="13">RD03</strain>
    </source>
</reference>
<gene>
    <name evidence="14" type="ORF">BWZ43_08085</name>
    <name evidence="13" type="ORF">P5X88_04600</name>
</gene>
<keyword evidence="10" id="KW-1208">Phospholipid metabolism</keyword>
<dbReference type="UniPathway" id="UPA00558"/>
<evidence type="ECO:0000313" key="15">
    <source>
        <dbReference type="Proteomes" id="UP000189761"/>
    </source>
</evidence>
<dbReference type="RefSeq" id="WP_071976224.1">
    <property type="nucleotide sequence ID" value="NZ_CP065424.1"/>
</dbReference>
<dbReference type="EMBL" id="MTLA01000074">
    <property type="protein sequence ID" value="OOP68927.1"/>
    <property type="molecule type" value="Genomic_DNA"/>
</dbReference>
<proteinExistence type="predicted"/>
<reference evidence="14 15" key="1">
    <citation type="submission" date="2017-01" db="EMBL/GenBank/DDBJ databases">
        <title>Draft genome sequence of Bacillus oleronius.</title>
        <authorList>
            <person name="Allam M."/>
        </authorList>
    </citation>
    <scope>NUCLEOTIDE SEQUENCE [LARGE SCALE GENOMIC DNA]</scope>
    <source>
        <strain evidence="14 15">DSM 9356</strain>
    </source>
</reference>
<dbReference type="NCBIfam" id="TIGR00163">
    <property type="entry name" value="PS_decarb"/>
    <property type="match status" value="1"/>
</dbReference>
<comment type="pathway">
    <text evidence="12">Phospholipid metabolism; phosphatidylethanolamine biosynthesis.</text>
</comment>
<comment type="pathway">
    <text evidence="2">Lipid metabolism.</text>
</comment>
<keyword evidence="6" id="KW-0443">Lipid metabolism</keyword>
<sequence>MKKWIYRFLIELTNHQFSSKCIKKFAQSKISRPFISSYAKVYKINQHEMLQDLHTYSTLHELFTRKLKPNARKISVDHKAIISPVDGVIEDAGKITADKHIKVKGKIYSLQEMIGEEKKIDKYIGGQFIILYLSPKHYHRIHSPVTGKVARQYTLGEKSYPVNQFGLKYGKSPLAKNYRVITELIHDKGSVLIVKVGAMFINSIVCTHLTEQWKKGDEIAYFSFGSTVVLLFEKGTFYLDKNIQIPTDIKVGEAIGYFDK</sequence>
<evidence type="ECO:0000313" key="14">
    <source>
        <dbReference type="EMBL" id="OOP68927.1"/>
    </source>
</evidence>
<evidence type="ECO:0000256" key="12">
    <source>
        <dbReference type="ARBA" id="ARBA00024326"/>
    </source>
</evidence>
<dbReference type="InterPro" id="IPR003817">
    <property type="entry name" value="PS_Dcarbxylase"/>
</dbReference>
<comment type="cofactor">
    <cofactor evidence="1">
        <name>pyruvate</name>
        <dbReference type="ChEBI" id="CHEBI:15361"/>
    </cofactor>
</comment>
<dbReference type="EC" id="4.1.1.65" evidence="3"/>
<dbReference type="EMBL" id="JAROYP010000002">
    <property type="protein sequence ID" value="MDH5160206.1"/>
    <property type="molecule type" value="Genomic_DNA"/>
</dbReference>
<dbReference type="Proteomes" id="UP000189761">
    <property type="component" value="Unassembled WGS sequence"/>
</dbReference>
<keyword evidence="11" id="KW-0670">Pyruvate</keyword>
<evidence type="ECO:0000256" key="6">
    <source>
        <dbReference type="ARBA" id="ARBA00023098"/>
    </source>
</evidence>
<evidence type="ECO:0000256" key="1">
    <source>
        <dbReference type="ARBA" id="ARBA00001928"/>
    </source>
</evidence>
<dbReference type="InterPro" id="IPR033177">
    <property type="entry name" value="PSD-B"/>
</dbReference>
<dbReference type="PANTHER" id="PTHR10067:SF6">
    <property type="entry name" value="PHOSPHATIDYLSERINE DECARBOXYLASE PROENZYME, MITOCHONDRIAL"/>
    <property type="match status" value="1"/>
</dbReference>
<dbReference type="GO" id="GO:0004609">
    <property type="term" value="F:phosphatidylserine decarboxylase activity"/>
    <property type="evidence" value="ECO:0007669"/>
    <property type="project" value="UniProtKB-EC"/>
</dbReference>